<feature type="domain" description="GIR1-like zinc ribbon" evidence="1">
    <location>
        <begin position="221"/>
        <end position="254"/>
    </location>
</feature>
<dbReference type="OrthoDB" id="1930194at2759"/>
<accession>A0A9D4VBV6</accession>
<dbReference type="AlphaFoldDB" id="A0A9D4VBV6"/>
<dbReference type="PANTHER" id="PTHR14791">
    <property type="entry name" value="BOMB/KIRA PROTEINS"/>
    <property type="match status" value="1"/>
</dbReference>
<evidence type="ECO:0000313" key="2">
    <source>
        <dbReference type="EMBL" id="KAI5083504.1"/>
    </source>
</evidence>
<sequence>MAAFVEASWASSVTKKGGWEEVEDSKLMLELMLSSVGRNCTQNNTSTANVEDLRTLDLLGSAACNVQCLDINVDCSPSRPLPSVDALDFEVVPLPPGWQKCLDLQTGRVYYLQNNGSSSGNKRPCNAPNTFLASSYSDVPGGHLPSMSMETNLKQATAAITPSKRVRRREEADDVDWTCEKTAANVSIFGVNFNSPPPLPKWQHGSSARQESHGTDVASDMTTVGCAKCLMFVMLSATDPHCPNCGSSAVLDFSQPVTKKAKQA</sequence>
<keyword evidence="3" id="KW-1185">Reference proteome</keyword>
<dbReference type="Proteomes" id="UP000886520">
    <property type="component" value="Chromosome 3"/>
</dbReference>
<comment type="caution">
    <text evidence="2">The sequence shown here is derived from an EMBL/GenBank/DDBJ whole genome shotgun (WGS) entry which is preliminary data.</text>
</comment>
<evidence type="ECO:0000313" key="3">
    <source>
        <dbReference type="Proteomes" id="UP000886520"/>
    </source>
</evidence>
<dbReference type="InterPro" id="IPR036020">
    <property type="entry name" value="WW_dom_sf"/>
</dbReference>
<proteinExistence type="predicted"/>
<name>A0A9D4VBV6_ADICA</name>
<reference evidence="2" key="1">
    <citation type="submission" date="2021-01" db="EMBL/GenBank/DDBJ databases">
        <title>Adiantum capillus-veneris genome.</title>
        <authorList>
            <person name="Fang Y."/>
            <person name="Liao Q."/>
        </authorList>
    </citation>
    <scope>NUCLEOTIDE SEQUENCE</scope>
    <source>
        <strain evidence="2">H3</strain>
        <tissue evidence="2">Leaf</tissue>
    </source>
</reference>
<dbReference type="EMBL" id="JABFUD020000002">
    <property type="protein sequence ID" value="KAI5083504.1"/>
    <property type="molecule type" value="Genomic_DNA"/>
</dbReference>
<organism evidence="2 3">
    <name type="scientific">Adiantum capillus-veneris</name>
    <name type="common">Maidenhair fern</name>
    <dbReference type="NCBI Taxonomy" id="13818"/>
    <lineage>
        <taxon>Eukaryota</taxon>
        <taxon>Viridiplantae</taxon>
        <taxon>Streptophyta</taxon>
        <taxon>Embryophyta</taxon>
        <taxon>Tracheophyta</taxon>
        <taxon>Polypodiopsida</taxon>
        <taxon>Polypodiidae</taxon>
        <taxon>Polypodiales</taxon>
        <taxon>Pteridineae</taxon>
        <taxon>Pteridaceae</taxon>
        <taxon>Vittarioideae</taxon>
        <taxon>Adiantum</taxon>
    </lineage>
</organism>
<gene>
    <name evidence="2" type="ORF">GOP47_0003247</name>
</gene>
<dbReference type="Pfam" id="PF24747">
    <property type="entry name" value="Zn-ribbon_GIR1"/>
    <property type="match status" value="1"/>
</dbReference>
<dbReference type="PANTHER" id="PTHR14791:SF29">
    <property type="entry name" value="PROTEIN KIBRA"/>
    <property type="match status" value="1"/>
</dbReference>
<protein>
    <recommendedName>
        <fullName evidence="1">GIR1-like zinc ribbon domain-containing protein</fullName>
    </recommendedName>
</protein>
<dbReference type="SUPFAM" id="SSF51045">
    <property type="entry name" value="WW domain"/>
    <property type="match status" value="1"/>
</dbReference>
<dbReference type="Gene3D" id="2.20.70.10">
    <property type="match status" value="1"/>
</dbReference>
<dbReference type="InterPro" id="IPR056440">
    <property type="entry name" value="Zn-ribbon_GIR1"/>
</dbReference>
<evidence type="ECO:0000259" key="1">
    <source>
        <dbReference type="Pfam" id="PF24747"/>
    </source>
</evidence>
<dbReference type="InterPro" id="IPR051105">
    <property type="entry name" value="WWC/KIBRA_Hippo_Reg"/>
</dbReference>